<comment type="caution">
    <text evidence="1">The sequence shown here is derived from an EMBL/GenBank/DDBJ whole genome shotgun (WGS) entry which is preliminary data.</text>
</comment>
<reference evidence="1 2" key="1">
    <citation type="submission" date="2024-04" db="EMBL/GenBank/DDBJ databases">
        <title>Polymorphospora sp. isolated from Baiyangdian Lake in Xiong'an New Area.</title>
        <authorList>
            <person name="Zhang X."/>
            <person name="Liu J."/>
        </authorList>
    </citation>
    <scope>NUCLEOTIDE SEQUENCE [LARGE SCALE GENOMIC DNA]</scope>
    <source>
        <strain evidence="1 2">2-325</strain>
    </source>
</reference>
<accession>A0ABV5CJC6</accession>
<name>A0ABV5CJC6_9ACTN</name>
<organism evidence="1 2">
    <name type="scientific">Polymorphospora lycopeni</name>
    <dbReference type="NCBI Taxonomy" id="3140240"/>
    <lineage>
        <taxon>Bacteria</taxon>
        <taxon>Bacillati</taxon>
        <taxon>Actinomycetota</taxon>
        <taxon>Actinomycetes</taxon>
        <taxon>Micromonosporales</taxon>
        <taxon>Micromonosporaceae</taxon>
        <taxon>Polymorphospora</taxon>
    </lineage>
</organism>
<gene>
    <name evidence="1" type="ORF">AAFH96_03200</name>
</gene>
<dbReference type="EMBL" id="JBCGDC010000006">
    <property type="protein sequence ID" value="MFB6392112.1"/>
    <property type="molecule type" value="Genomic_DNA"/>
</dbReference>
<keyword evidence="2" id="KW-1185">Reference proteome</keyword>
<sequence>MQRLTEETVLAVGRLTLAAAELEYVLARVAADQAGDDPAPLFAAPGASLLAARGSVRFASADHHNEFSRLLDSAELYLTQSQRAVRAMWSERSRVDAVTIDEITGLLLRCRDRLQALVDEAVRMPIA</sequence>
<protein>
    <submittedName>
        <fullName evidence="1">Uncharacterized protein</fullName>
    </submittedName>
</protein>
<evidence type="ECO:0000313" key="2">
    <source>
        <dbReference type="Proteomes" id="UP001582793"/>
    </source>
</evidence>
<dbReference type="RefSeq" id="WP_375732946.1">
    <property type="nucleotide sequence ID" value="NZ_JBCGDC010000006.1"/>
</dbReference>
<proteinExistence type="predicted"/>
<evidence type="ECO:0000313" key="1">
    <source>
        <dbReference type="EMBL" id="MFB6392112.1"/>
    </source>
</evidence>
<dbReference type="Proteomes" id="UP001582793">
    <property type="component" value="Unassembled WGS sequence"/>
</dbReference>